<dbReference type="EC" id="2.7.13.3" evidence="4"/>
<dbReference type="CDD" id="cd00130">
    <property type="entry name" value="PAS"/>
    <property type="match status" value="1"/>
</dbReference>
<dbReference type="EMBL" id="LT629740">
    <property type="protein sequence ID" value="SDS91697.1"/>
    <property type="molecule type" value="Genomic_DNA"/>
</dbReference>
<feature type="domain" description="HAMP" evidence="18">
    <location>
        <begin position="169"/>
        <end position="221"/>
    </location>
</feature>
<evidence type="ECO:0000256" key="2">
    <source>
        <dbReference type="ARBA" id="ARBA00004141"/>
    </source>
</evidence>
<protein>
    <recommendedName>
        <fullName evidence="4">histidine kinase</fullName>
        <ecNumber evidence="4">2.7.13.3</ecNumber>
    </recommendedName>
</protein>
<keyword evidence="5" id="KW-1003">Cell membrane</keyword>
<evidence type="ECO:0000256" key="4">
    <source>
        <dbReference type="ARBA" id="ARBA00012438"/>
    </source>
</evidence>
<organism evidence="19 20">
    <name type="scientific">Mucilaginibacter mallensis</name>
    <dbReference type="NCBI Taxonomy" id="652787"/>
    <lineage>
        <taxon>Bacteria</taxon>
        <taxon>Pseudomonadati</taxon>
        <taxon>Bacteroidota</taxon>
        <taxon>Sphingobacteriia</taxon>
        <taxon>Sphingobacteriales</taxon>
        <taxon>Sphingobacteriaceae</taxon>
        <taxon>Mucilaginibacter</taxon>
    </lineage>
</organism>
<dbReference type="InterPro" id="IPR003660">
    <property type="entry name" value="HAMP_dom"/>
</dbReference>
<dbReference type="InterPro" id="IPR036890">
    <property type="entry name" value="HATPase_C_sf"/>
</dbReference>
<dbReference type="GO" id="GO:0000155">
    <property type="term" value="F:phosphorelay sensor kinase activity"/>
    <property type="evidence" value="ECO:0007669"/>
    <property type="project" value="InterPro"/>
</dbReference>
<dbReference type="CDD" id="cd06225">
    <property type="entry name" value="HAMP"/>
    <property type="match status" value="1"/>
</dbReference>
<dbReference type="InterPro" id="IPR005467">
    <property type="entry name" value="His_kinase_dom"/>
</dbReference>
<keyword evidence="12 15" id="KW-1133">Transmembrane helix</keyword>
<dbReference type="GO" id="GO:0007234">
    <property type="term" value="P:osmosensory signaling via phosphorelay pathway"/>
    <property type="evidence" value="ECO:0007669"/>
    <property type="project" value="TreeGrafter"/>
</dbReference>
<feature type="transmembrane region" description="Helical" evidence="15">
    <location>
        <begin position="147"/>
        <end position="167"/>
    </location>
</feature>
<dbReference type="Gene3D" id="1.10.287.130">
    <property type="match status" value="1"/>
</dbReference>
<sequence length="568" mass="64078">MMRMNIKTKLTFGLLFLFVVIICFGVLGIYYVNRLSNDASKILKDNQISVEYCSQMLKALDEIPGDSSKIAIFEKNLKLEENNITEPGEFEATAEVRYLFEQLKKDPAGFDKIREMHKAIFKIDDVNEIAIIHKNARASHYATQATLWLTGIVTVLSLVAFTFVINFPSVIAKPIRELTEGIKEIANKNYSKRIHLEQKDEFGTLADTFNTMAGKLDEYEHSNLAEIKAEKGRIEAIINKMNDGIIGLNDKNEILFFNSAAESLFGLKEKDIIGFYAADIAIQNDLLRTVLQNETSKQLKIFLDNKESFFVQESILIQADNVVGGRVIILRNITPFKELDAAKTNFIATISHELKIPLFAINMSTQLLEDKRMGEMNKDQTEVLGAIKANAERLLKITGELLNMSQIETGRIQLKIEPVMPEVMVLRAMQAVQQQAAQFGVSLQENIEKDLPLVDLDEEKTVWVLINFLNNAIKYSSENGTVEVCVKREKEIIQFWVADHGKGIEEQYVDRVFDKYFQVPGTTERSGTGLGLSISKEFIEAQGGKIWVNSNYGEGSTFGFNILVNPLT</sequence>
<evidence type="ECO:0000256" key="11">
    <source>
        <dbReference type="ARBA" id="ARBA00022840"/>
    </source>
</evidence>
<dbReference type="InterPro" id="IPR036097">
    <property type="entry name" value="HisK_dim/P_sf"/>
</dbReference>
<dbReference type="SUPFAM" id="SSF47384">
    <property type="entry name" value="Homodimeric domain of signal transducing histidine kinase"/>
    <property type="match status" value="1"/>
</dbReference>
<evidence type="ECO:0000259" key="17">
    <source>
        <dbReference type="PROSITE" id="PS50112"/>
    </source>
</evidence>
<dbReference type="Pfam" id="PF12729">
    <property type="entry name" value="4HB_MCP_1"/>
    <property type="match status" value="1"/>
</dbReference>
<evidence type="ECO:0000256" key="5">
    <source>
        <dbReference type="ARBA" id="ARBA00022475"/>
    </source>
</evidence>
<comment type="catalytic activity">
    <reaction evidence="1">
        <text>ATP + protein L-histidine = ADP + protein N-phospho-L-histidine.</text>
        <dbReference type="EC" id="2.7.13.3"/>
    </reaction>
</comment>
<accession>A0A1H1W3I1</accession>
<dbReference type="InterPro" id="IPR003661">
    <property type="entry name" value="HisK_dim/P_dom"/>
</dbReference>
<evidence type="ECO:0000256" key="14">
    <source>
        <dbReference type="ARBA" id="ARBA00023136"/>
    </source>
</evidence>
<dbReference type="SMART" id="SM00388">
    <property type="entry name" value="HisKA"/>
    <property type="match status" value="1"/>
</dbReference>
<dbReference type="Pfam" id="PF02518">
    <property type="entry name" value="HATPase_c"/>
    <property type="match status" value="1"/>
</dbReference>
<dbReference type="PROSITE" id="PS50109">
    <property type="entry name" value="HIS_KIN"/>
    <property type="match status" value="1"/>
</dbReference>
<keyword evidence="9" id="KW-0547">Nucleotide-binding</keyword>
<evidence type="ECO:0000313" key="19">
    <source>
        <dbReference type="EMBL" id="SDS91697.1"/>
    </source>
</evidence>
<keyword evidence="8 15" id="KW-0812">Transmembrane</keyword>
<evidence type="ECO:0000256" key="7">
    <source>
        <dbReference type="ARBA" id="ARBA00022679"/>
    </source>
</evidence>
<name>A0A1H1W3I1_MUCMA</name>
<dbReference type="SMART" id="SM00387">
    <property type="entry name" value="HATPase_c"/>
    <property type="match status" value="1"/>
</dbReference>
<dbReference type="GO" id="GO:0030295">
    <property type="term" value="F:protein kinase activator activity"/>
    <property type="evidence" value="ECO:0007669"/>
    <property type="project" value="TreeGrafter"/>
</dbReference>
<evidence type="ECO:0000256" key="6">
    <source>
        <dbReference type="ARBA" id="ARBA00022553"/>
    </source>
</evidence>
<dbReference type="Gene3D" id="3.30.450.20">
    <property type="entry name" value="PAS domain"/>
    <property type="match status" value="1"/>
</dbReference>
<evidence type="ECO:0000259" key="18">
    <source>
        <dbReference type="PROSITE" id="PS50885"/>
    </source>
</evidence>
<evidence type="ECO:0000313" key="20">
    <source>
        <dbReference type="Proteomes" id="UP000199679"/>
    </source>
</evidence>
<evidence type="ECO:0000256" key="1">
    <source>
        <dbReference type="ARBA" id="ARBA00000085"/>
    </source>
</evidence>
<dbReference type="Pfam" id="PF00989">
    <property type="entry name" value="PAS"/>
    <property type="match status" value="1"/>
</dbReference>
<dbReference type="Pfam" id="PF00512">
    <property type="entry name" value="HisKA"/>
    <property type="match status" value="1"/>
</dbReference>
<keyword evidence="7" id="KW-0808">Transferase</keyword>
<dbReference type="SUPFAM" id="SSF55874">
    <property type="entry name" value="ATPase domain of HSP90 chaperone/DNA topoisomerase II/histidine kinase"/>
    <property type="match status" value="1"/>
</dbReference>
<evidence type="ECO:0000256" key="9">
    <source>
        <dbReference type="ARBA" id="ARBA00022741"/>
    </source>
</evidence>
<dbReference type="Gene3D" id="6.10.340.10">
    <property type="match status" value="1"/>
</dbReference>
<dbReference type="InterPro" id="IPR024478">
    <property type="entry name" value="HlyB_4HB_MCP"/>
</dbReference>
<dbReference type="InterPro" id="IPR004358">
    <property type="entry name" value="Sig_transdc_His_kin-like_C"/>
</dbReference>
<dbReference type="STRING" id="652787.SAMN05216490_2087"/>
<evidence type="ECO:0000256" key="15">
    <source>
        <dbReference type="SAM" id="Phobius"/>
    </source>
</evidence>
<dbReference type="FunFam" id="3.30.565.10:FF:000023">
    <property type="entry name" value="PAS domain-containing sensor histidine kinase"/>
    <property type="match status" value="1"/>
</dbReference>
<dbReference type="PROSITE" id="PS50112">
    <property type="entry name" value="PAS"/>
    <property type="match status" value="1"/>
</dbReference>
<keyword evidence="11" id="KW-0067">ATP-binding</keyword>
<dbReference type="InterPro" id="IPR000014">
    <property type="entry name" value="PAS"/>
</dbReference>
<feature type="domain" description="PAS" evidence="17">
    <location>
        <begin position="230"/>
        <end position="274"/>
    </location>
</feature>
<keyword evidence="20" id="KW-1185">Reference proteome</keyword>
<keyword evidence="13" id="KW-0902">Two-component regulatory system</keyword>
<gene>
    <name evidence="19" type="ORF">SAMN05216490_2087</name>
</gene>
<dbReference type="SMART" id="SM00091">
    <property type="entry name" value="PAS"/>
    <property type="match status" value="1"/>
</dbReference>
<comment type="subcellular location">
    <subcellularLocation>
        <location evidence="3">Cell membrane</location>
    </subcellularLocation>
    <subcellularLocation>
        <location evidence="2">Membrane</location>
        <topology evidence="2">Multi-pass membrane protein</topology>
    </subcellularLocation>
</comment>
<feature type="transmembrane region" description="Helical" evidence="15">
    <location>
        <begin position="12"/>
        <end position="32"/>
    </location>
</feature>
<dbReference type="InterPro" id="IPR013767">
    <property type="entry name" value="PAS_fold"/>
</dbReference>
<evidence type="ECO:0000256" key="12">
    <source>
        <dbReference type="ARBA" id="ARBA00022989"/>
    </source>
</evidence>
<evidence type="ECO:0000256" key="3">
    <source>
        <dbReference type="ARBA" id="ARBA00004236"/>
    </source>
</evidence>
<evidence type="ECO:0000256" key="10">
    <source>
        <dbReference type="ARBA" id="ARBA00022777"/>
    </source>
</evidence>
<dbReference type="Pfam" id="PF00672">
    <property type="entry name" value="HAMP"/>
    <property type="match status" value="1"/>
</dbReference>
<dbReference type="AlphaFoldDB" id="A0A1H1W3I1"/>
<evidence type="ECO:0000256" key="13">
    <source>
        <dbReference type="ARBA" id="ARBA00023012"/>
    </source>
</evidence>
<keyword evidence="14 15" id="KW-0472">Membrane</keyword>
<dbReference type="SUPFAM" id="SSF158472">
    <property type="entry name" value="HAMP domain-like"/>
    <property type="match status" value="1"/>
</dbReference>
<proteinExistence type="predicted"/>
<feature type="domain" description="Histidine kinase" evidence="16">
    <location>
        <begin position="349"/>
        <end position="566"/>
    </location>
</feature>
<keyword evidence="10 19" id="KW-0418">Kinase</keyword>
<dbReference type="GO" id="GO:0006355">
    <property type="term" value="P:regulation of DNA-templated transcription"/>
    <property type="evidence" value="ECO:0007669"/>
    <property type="project" value="InterPro"/>
</dbReference>
<dbReference type="CDD" id="cd00082">
    <property type="entry name" value="HisKA"/>
    <property type="match status" value="1"/>
</dbReference>
<dbReference type="PANTHER" id="PTHR42878:SF7">
    <property type="entry name" value="SENSOR HISTIDINE KINASE GLRK"/>
    <property type="match status" value="1"/>
</dbReference>
<dbReference type="NCBIfam" id="TIGR00229">
    <property type="entry name" value="sensory_box"/>
    <property type="match status" value="1"/>
</dbReference>
<dbReference type="Proteomes" id="UP000199679">
    <property type="component" value="Chromosome I"/>
</dbReference>
<dbReference type="InterPro" id="IPR035965">
    <property type="entry name" value="PAS-like_dom_sf"/>
</dbReference>
<reference evidence="19 20" key="1">
    <citation type="submission" date="2016-10" db="EMBL/GenBank/DDBJ databases">
        <authorList>
            <person name="de Groot N.N."/>
        </authorList>
    </citation>
    <scope>NUCLEOTIDE SEQUENCE [LARGE SCALE GENOMIC DNA]</scope>
    <source>
        <strain evidence="19 20">MP1X4</strain>
    </source>
</reference>
<evidence type="ECO:0000256" key="8">
    <source>
        <dbReference type="ARBA" id="ARBA00022692"/>
    </source>
</evidence>
<evidence type="ECO:0000259" key="16">
    <source>
        <dbReference type="PROSITE" id="PS50109"/>
    </source>
</evidence>
<dbReference type="SMART" id="SM00304">
    <property type="entry name" value="HAMP"/>
    <property type="match status" value="1"/>
</dbReference>
<dbReference type="InterPro" id="IPR003594">
    <property type="entry name" value="HATPase_dom"/>
</dbReference>
<dbReference type="PRINTS" id="PR00344">
    <property type="entry name" value="BCTRLSENSOR"/>
</dbReference>
<dbReference type="PANTHER" id="PTHR42878">
    <property type="entry name" value="TWO-COMPONENT HISTIDINE KINASE"/>
    <property type="match status" value="1"/>
</dbReference>
<dbReference type="SUPFAM" id="SSF55785">
    <property type="entry name" value="PYP-like sensor domain (PAS domain)"/>
    <property type="match status" value="1"/>
</dbReference>
<keyword evidence="6" id="KW-0597">Phosphoprotein</keyword>
<dbReference type="GO" id="GO:0000156">
    <property type="term" value="F:phosphorelay response regulator activity"/>
    <property type="evidence" value="ECO:0007669"/>
    <property type="project" value="TreeGrafter"/>
</dbReference>
<dbReference type="GO" id="GO:0005886">
    <property type="term" value="C:plasma membrane"/>
    <property type="evidence" value="ECO:0007669"/>
    <property type="project" value="UniProtKB-SubCell"/>
</dbReference>
<dbReference type="GO" id="GO:0005524">
    <property type="term" value="F:ATP binding"/>
    <property type="evidence" value="ECO:0007669"/>
    <property type="project" value="UniProtKB-KW"/>
</dbReference>
<dbReference type="PROSITE" id="PS50885">
    <property type="entry name" value="HAMP"/>
    <property type="match status" value="1"/>
</dbReference>
<dbReference type="Gene3D" id="3.30.565.10">
    <property type="entry name" value="Histidine kinase-like ATPase, C-terminal domain"/>
    <property type="match status" value="1"/>
</dbReference>
<dbReference type="InterPro" id="IPR050351">
    <property type="entry name" value="BphY/WalK/GraS-like"/>
</dbReference>